<evidence type="ECO:0000256" key="6">
    <source>
        <dbReference type="SAM" id="MobiDB-lite"/>
    </source>
</evidence>
<dbReference type="PROSITE" id="PS50977">
    <property type="entry name" value="HTH_TETR_2"/>
    <property type="match status" value="1"/>
</dbReference>
<dbReference type="Proteomes" id="UP000578819">
    <property type="component" value="Unassembled WGS sequence"/>
</dbReference>
<feature type="DNA-binding region" description="H-T-H motif" evidence="5">
    <location>
        <begin position="42"/>
        <end position="61"/>
    </location>
</feature>
<dbReference type="Gene3D" id="1.10.10.60">
    <property type="entry name" value="Homeodomain-like"/>
    <property type="match status" value="1"/>
</dbReference>
<dbReference type="InterPro" id="IPR009057">
    <property type="entry name" value="Homeodomain-like_sf"/>
</dbReference>
<dbReference type="SUPFAM" id="SSF48498">
    <property type="entry name" value="Tetracyclin repressor-like, C-terminal domain"/>
    <property type="match status" value="1"/>
</dbReference>
<keyword evidence="4" id="KW-0804">Transcription</keyword>
<dbReference type="Pfam" id="PF00440">
    <property type="entry name" value="TetR_N"/>
    <property type="match status" value="1"/>
</dbReference>
<dbReference type="PRINTS" id="PR00455">
    <property type="entry name" value="HTHTETR"/>
</dbReference>
<feature type="compositionally biased region" description="Pro residues" evidence="6">
    <location>
        <begin position="211"/>
        <end position="233"/>
    </location>
</feature>
<keyword evidence="3 5" id="KW-0238">DNA-binding</keyword>
<evidence type="ECO:0000256" key="5">
    <source>
        <dbReference type="PROSITE-ProRule" id="PRU00335"/>
    </source>
</evidence>
<protein>
    <submittedName>
        <fullName evidence="8">AcrR family transcriptional regulator</fullName>
    </submittedName>
</protein>
<evidence type="ECO:0000256" key="2">
    <source>
        <dbReference type="ARBA" id="ARBA00023015"/>
    </source>
</evidence>
<evidence type="ECO:0000313" key="9">
    <source>
        <dbReference type="Proteomes" id="UP000578819"/>
    </source>
</evidence>
<evidence type="ECO:0000259" key="7">
    <source>
        <dbReference type="PROSITE" id="PS50977"/>
    </source>
</evidence>
<dbReference type="InterPro" id="IPR036271">
    <property type="entry name" value="Tet_transcr_reg_TetR-rel_C_sf"/>
</dbReference>
<accession>A0A7W7SL49</accession>
<keyword evidence="2" id="KW-0805">Transcription regulation</keyword>
<evidence type="ECO:0000256" key="4">
    <source>
        <dbReference type="ARBA" id="ARBA00023163"/>
    </source>
</evidence>
<comment type="caution">
    <text evidence="8">The sequence shown here is derived from an EMBL/GenBank/DDBJ whole genome shotgun (WGS) entry which is preliminary data.</text>
</comment>
<dbReference type="Gene3D" id="1.10.357.10">
    <property type="entry name" value="Tetracycline Repressor, domain 2"/>
    <property type="match status" value="1"/>
</dbReference>
<sequence>MSRDMSPIDGPEPYKRRREVTVERLLDAALSTFAELGFQAARVEDICSRGGFTRGAFYSSFRTKDELLAALFEREMTARMAQLEEQLTGVEEEDDPVAAAVERGLATYRQDRAWAIVYLEYALYASRHPEAVAALRRHMRRVLDRLTSLIENVVRRTGVTLTIPAAQLARIVIGMMDGLALQEISTEGNGEVAGLHRPALLLMLRAVTSAPPAPPAPLAPSAPPAPLAPPAPPNAEGLS</sequence>
<keyword evidence="9" id="KW-1185">Reference proteome</keyword>
<dbReference type="InterPro" id="IPR039538">
    <property type="entry name" value="BetI_C"/>
</dbReference>
<dbReference type="GO" id="GO:0003700">
    <property type="term" value="F:DNA-binding transcription factor activity"/>
    <property type="evidence" value="ECO:0007669"/>
    <property type="project" value="TreeGrafter"/>
</dbReference>
<dbReference type="EMBL" id="JACHJW010000001">
    <property type="protein sequence ID" value="MBB4956782.1"/>
    <property type="molecule type" value="Genomic_DNA"/>
</dbReference>
<dbReference type="SUPFAM" id="SSF46689">
    <property type="entry name" value="Homeodomain-like"/>
    <property type="match status" value="1"/>
</dbReference>
<feature type="region of interest" description="Disordered" evidence="6">
    <location>
        <begin position="211"/>
        <end position="239"/>
    </location>
</feature>
<dbReference type="InterPro" id="IPR001647">
    <property type="entry name" value="HTH_TetR"/>
</dbReference>
<name>A0A7W7SL49_9ACTN</name>
<dbReference type="Pfam" id="PF13977">
    <property type="entry name" value="TetR_C_6"/>
    <property type="match status" value="1"/>
</dbReference>
<proteinExistence type="predicted"/>
<dbReference type="PANTHER" id="PTHR30055:SF241">
    <property type="entry name" value="TRANSCRIPTIONAL REGULATORY PROTEIN"/>
    <property type="match status" value="1"/>
</dbReference>
<evidence type="ECO:0000256" key="1">
    <source>
        <dbReference type="ARBA" id="ARBA00022491"/>
    </source>
</evidence>
<dbReference type="PANTHER" id="PTHR30055">
    <property type="entry name" value="HTH-TYPE TRANSCRIPTIONAL REGULATOR RUTR"/>
    <property type="match status" value="1"/>
</dbReference>
<gene>
    <name evidence="8" type="ORF">FHR38_000515</name>
</gene>
<dbReference type="AlphaFoldDB" id="A0A7W7SL49"/>
<dbReference type="InterPro" id="IPR050109">
    <property type="entry name" value="HTH-type_TetR-like_transc_reg"/>
</dbReference>
<reference evidence="8 9" key="1">
    <citation type="submission" date="2020-08" db="EMBL/GenBank/DDBJ databases">
        <title>Sequencing the genomes of 1000 actinobacteria strains.</title>
        <authorList>
            <person name="Klenk H.-P."/>
        </authorList>
    </citation>
    <scope>NUCLEOTIDE SEQUENCE [LARGE SCALE GENOMIC DNA]</scope>
    <source>
        <strain evidence="8 9">DSM 45886</strain>
    </source>
</reference>
<evidence type="ECO:0000313" key="8">
    <source>
        <dbReference type="EMBL" id="MBB4956782.1"/>
    </source>
</evidence>
<evidence type="ECO:0000256" key="3">
    <source>
        <dbReference type="ARBA" id="ARBA00023125"/>
    </source>
</evidence>
<feature type="domain" description="HTH tetR-type" evidence="7">
    <location>
        <begin position="19"/>
        <end position="79"/>
    </location>
</feature>
<dbReference type="GO" id="GO:0000976">
    <property type="term" value="F:transcription cis-regulatory region binding"/>
    <property type="evidence" value="ECO:0007669"/>
    <property type="project" value="TreeGrafter"/>
</dbReference>
<keyword evidence="1" id="KW-0678">Repressor</keyword>
<dbReference type="RefSeq" id="WP_184532419.1">
    <property type="nucleotide sequence ID" value="NZ_JACHJW010000001.1"/>
</dbReference>
<organism evidence="8 9">
    <name type="scientific">Micromonospora polyrhachis</name>
    <dbReference type="NCBI Taxonomy" id="1282883"/>
    <lineage>
        <taxon>Bacteria</taxon>
        <taxon>Bacillati</taxon>
        <taxon>Actinomycetota</taxon>
        <taxon>Actinomycetes</taxon>
        <taxon>Micromonosporales</taxon>
        <taxon>Micromonosporaceae</taxon>
        <taxon>Micromonospora</taxon>
    </lineage>
</organism>